<dbReference type="GO" id="GO:0009279">
    <property type="term" value="C:cell outer membrane"/>
    <property type="evidence" value="ECO:0007669"/>
    <property type="project" value="UniProtKB-SubCell"/>
</dbReference>
<evidence type="ECO:0000313" key="13">
    <source>
        <dbReference type="Proteomes" id="UP000056905"/>
    </source>
</evidence>
<keyword evidence="2" id="KW-0813">Transport</keyword>
<dbReference type="SUPFAM" id="SSF56935">
    <property type="entry name" value="Porins"/>
    <property type="match status" value="1"/>
</dbReference>
<evidence type="ECO:0000256" key="8">
    <source>
        <dbReference type="RuleBase" id="RU003357"/>
    </source>
</evidence>
<dbReference type="OrthoDB" id="99480at2"/>
<dbReference type="Gene3D" id="2.170.130.10">
    <property type="entry name" value="TonB-dependent receptor, plug domain"/>
    <property type="match status" value="1"/>
</dbReference>
<keyword evidence="13" id="KW-1185">Reference proteome</keyword>
<comment type="subcellular location">
    <subcellularLocation>
        <location evidence="1">Cell outer membrane</location>
        <topology evidence="1">Multi-pass membrane protein</topology>
    </subcellularLocation>
</comment>
<dbReference type="GO" id="GO:0015344">
    <property type="term" value="F:siderophore uptake transmembrane transporter activity"/>
    <property type="evidence" value="ECO:0007669"/>
    <property type="project" value="TreeGrafter"/>
</dbReference>
<feature type="domain" description="TonB-dependent receptor plug" evidence="11">
    <location>
        <begin position="57"/>
        <end position="153"/>
    </location>
</feature>
<keyword evidence="6 8" id="KW-0472">Membrane</keyword>
<keyword evidence="9" id="KW-0732">Signal</keyword>
<dbReference type="InterPro" id="IPR012910">
    <property type="entry name" value="Plug_dom"/>
</dbReference>
<evidence type="ECO:0000256" key="2">
    <source>
        <dbReference type="ARBA" id="ARBA00022448"/>
    </source>
</evidence>
<evidence type="ECO:0000259" key="11">
    <source>
        <dbReference type="Pfam" id="PF07715"/>
    </source>
</evidence>
<dbReference type="PANTHER" id="PTHR30069:SF36">
    <property type="entry name" value="BLL6948 PROTEIN"/>
    <property type="match status" value="1"/>
</dbReference>
<dbReference type="Pfam" id="PF00593">
    <property type="entry name" value="TonB_dep_Rec_b-barrel"/>
    <property type="match status" value="1"/>
</dbReference>
<dbReference type="AlphaFoldDB" id="A0A0P0NWT5"/>
<dbReference type="Pfam" id="PF07715">
    <property type="entry name" value="Plug"/>
    <property type="match status" value="1"/>
</dbReference>
<feature type="domain" description="TonB-dependent receptor-like beta-barrel" evidence="10">
    <location>
        <begin position="253"/>
        <end position="606"/>
    </location>
</feature>
<dbReference type="InterPro" id="IPR039426">
    <property type="entry name" value="TonB-dep_rcpt-like"/>
</dbReference>
<protein>
    <submittedName>
        <fullName evidence="12">TonB-dependent receptor</fullName>
    </submittedName>
</protein>
<dbReference type="Gene3D" id="2.40.170.20">
    <property type="entry name" value="TonB-dependent receptor, beta-barrel domain"/>
    <property type="match status" value="1"/>
</dbReference>
<dbReference type="Proteomes" id="UP000056905">
    <property type="component" value="Chromosome"/>
</dbReference>
<keyword evidence="7" id="KW-0998">Cell outer membrane</keyword>
<dbReference type="RefSeq" id="WP_062143496.1">
    <property type="nucleotide sequence ID" value="NZ_CP013002.1"/>
</dbReference>
<organism evidence="12 13">
    <name type="scientific">Caulobacter henricii</name>
    <dbReference type="NCBI Taxonomy" id="69395"/>
    <lineage>
        <taxon>Bacteria</taxon>
        <taxon>Pseudomonadati</taxon>
        <taxon>Pseudomonadota</taxon>
        <taxon>Alphaproteobacteria</taxon>
        <taxon>Caulobacterales</taxon>
        <taxon>Caulobacteraceae</taxon>
        <taxon>Caulobacter</taxon>
    </lineage>
</organism>
<dbReference type="InterPro" id="IPR000531">
    <property type="entry name" value="Beta-barrel_TonB"/>
</dbReference>
<dbReference type="PANTHER" id="PTHR30069">
    <property type="entry name" value="TONB-DEPENDENT OUTER MEMBRANE RECEPTOR"/>
    <property type="match status" value="1"/>
</dbReference>
<feature type="signal peptide" evidence="9">
    <location>
        <begin position="1"/>
        <end position="24"/>
    </location>
</feature>
<evidence type="ECO:0000256" key="1">
    <source>
        <dbReference type="ARBA" id="ARBA00004571"/>
    </source>
</evidence>
<proteinExistence type="inferred from homology"/>
<dbReference type="GO" id="GO:0044718">
    <property type="term" value="P:siderophore transmembrane transport"/>
    <property type="evidence" value="ECO:0007669"/>
    <property type="project" value="TreeGrafter"/>
</dbReference>
<evidence type="ECO:0000259" key="10">
    <source>
        <dbReference type="Pfam" id="PF00593"/>
    </source>
</evidence>
<keyword evidence="5 8" id="KW-0798">TonB box</keyword>
<gene>
    <name evidence="12" type="ORF">AQ619_01910</name>
</gene>
<accession>A0A0P0NWT5</accession>
<evidence type="ECO:0000256" key="9">
    <source>
        <dbReference type="SAM" id="SignalP"/>
    </source>
</evidence>
<dbReference type="EMBL" id="CP013002">
    <property type="protein sequence ID" value="ALL12216.1"/>
    <property type="molecule type" value="Genomic_DNA"/>
</dbReference>
<evidence type="ECO:0000256" key="5">
    <source>
        <dbReference type="ARBA" id="ARBA00023077"/>
    </source>
</evidence>
<evidence type="ECO:0000256" key="3">
    <source>
        <dbReference type="ARBA" id="ARBA00022452"/>
    </source>
</evidence>
<feature type="chain" id="PRO_5006052444" evidence="9">
    <location>
        <begin position="25"/>
        <end position="669"/>
    </location>
</feature>
<dbReference type="InterPro" id="IPR036942">
    <property type="entry name" value="Beta-barrel_TonB_sf"/>
</dbReference>
<evidence type="ECO:0000313" key="12">
    <source>
        <dbReference type="EMBL" id="ALL12216.1"/>
    </source>
</evidence>
<keyword evidence="3" id="KW-1134">Transmembrane beta strand</keyword>
<sequence>MSQARPLALLLLGTLFPLAVPAMAQSQEVEPISVWGRRAHELGRATSASEGRIAYADFAIRPLLRPAELLEAVPGLAATQHSGAGKANQYFLRGFNLDHGTDLAASLDGVPLNLPSHGHGQGYLDLNILTPEFVHDISFRKGPYAAENGDFATVAAVAFETADHLHGDGLQAWAGQDDYYRIVGSRALSPEVMVAADLSSGRGPWTTPEDLSKVNLLGRALVGGWSVTALAYDARWTATDQIPRRAVEAGTLGRLDTLDATDGGETSRYIVSVRRRDLLNGLDTVVYAQRYRLDLFSNFTYALEDPVHGDQFQQVDRRWIYGGALTKRWALGDGWSARTGISARVDDIGKVGLYRTTARIRRATVRQDALTEWSAAVWGEASRDLGRLDVTLGLRADAMGARVEAGDPRNSGTVSEVLLSPKLALAWRLSKAFELYANAGRGFHSNDARGAVITVDPASGAAAEPAPLLSPSDGAELGLRWQVRTLTLTAAAWALKVDSELVYVGDAGFTEASGATRRRGLELMADWRPNERLSLSGAYAATHARFTGDPPEGDRIPNAIGEVISAGATWRMSDASTLSLTWRRLGSAALVEDNSLRSRPSSLVNALFVQSLGPASLMVEVLNLTDSQADDIAYAYASRLPSEPAGGVEDVHFHPVEPRTLRAGLKINF</sequence>
<evidence type="ECO:0000256" key="7">
    <source>
        <dbReference type="ARBA" id="ARBA00023237"/>
    </source>
</evidence>
<name>A0A0P0NWT5_9CAUL</name>
<reference evidence="12 13" key="1">
    <citation type="submission" date="2015-10" db="EMBL/GenBank/DDBJ databases">
        <title>Conservation of the essential genome among Caulobacter and Brevundimonas species.</title>
        <authorList>
            <person name="Scott D."/>
            <person name="Ely B."/>
        </authorList>
    </citation>
    <scope>NUCLEOTIDE SEQUENCE [LARGE SCALE GENOMIC DNA]</scope>
    <source>
        <strain evidence="12 13">CB4</strain>
    </source>
</reference>
<keyword evidence="4" id="KW-0812">Transmembrane</keyword>
<comment type="similarity">
    <text evidence="8">Belongs to the TonB-dependent receptor family.</text>
</comment>
<evidence type="ECO:0000256" key="6">
    <source>
        <dbReference type="ARBA" id="ARBA00023136"/>
    </source>
</evidence>
<keyword evidence="12" id="KW-0675">Receptor</keyword>
<dbReference type="KEGG" id="chq:AQ619_01910"/>
<dbReference type="InterPro" id="IPR037066">
    <property type="entry name" value="Plug_dom_sf"/>
</dbReference>
<dbReference type="STRING" id="69395.AQ619_01910"/>
<evidence type="ECO:0000256" key="4">
    <source>
        <dbReference type="ARBA" id="ARBA00022692"/>
    </source>
</evidence>